<dbReference type="AlphaFoldDB" id="A0A6A6FLS9"/>
<name>A0A6A6FLS9_9PEZI</name>
<accession>A0A6A6FLS9</accession>
<evidence type="ECO:0000256" key="1">
    <source>
        <dbReference type="SAM" id="MobiDB-lite"/>
    </source>
</evidence>
<feature type="compositionally biased region" description="Low complexity" evidence="1">
    <location>
        <begin position="46"/>
        <end position="60"/>
    </location>
</feature>
<gene>
    <name evidence="2" type="ORF">CERZMDRAFT_95616</name>
</gene>
<organism evidence="2 3">
    <name type="scientific">Cercospora zeae-maydis SCOH1-5</name>
    <dbReference type="NCBI Taxonomy" id="717836"/>
    <lineage>
        <taxon>Eukaryota</taxon>
        <taxon>Fungi</taxon>
        <taxon>Dikarya</taxon>
        <taxon>Ascomycota</taxon>
        <taxon>Pezizomycotina</taxon>
        <taxon>Dothideomycetes</taxon>
        <taxon>Dothideomycetidae</taxon>
        <taxon>Mycosphaerellales</taxon>
        <taxon>Mycosphaerellaceae</taxon>
        <taxon>Cercospora</taxon>
    </lineage>
</organism>
<feature type="region of interest" description="Disordered" evidence="1">
    <location>
        <begin position="38"/>
        <end position="60"/>
    </location>
</feature>
<evidence type="ECO:0000313" key="2">
    <source>
        <dbReference type="EMBL" id="KAF2214343.1"/>
    </source>
</evidence>
<protein>
    <submittedName>
        <fullName evidence="2">Uncharacterized protein</fullName>
    </submittedName>
</protein>
<keyword evidence="3" id="KW-1185">Reference proteome</keyword>
<dbReference type="Proteomes" id="UP000799539">
    <property type="component" value="Unassembled WGS sequence"/>
</dbReference>
<reference evidence="2" key="1">
    <citation type="journal article" date="2020" name="Stud. Mycol.">
        <title>101 Dothideomycetes genomes: a test case for predicting lifestyles and emergence of pathogens.</title>
        <authorList>
            <person name="Haridas S."/>
            <person name="Albert R."/>
            <person name="Binder M."/>
            <person name="Bloem J."/>
            <person name="Labutti K."/>
            <person name="Salamov A."/>
            <person name="Andreopoulos B."/>
            <person name="Baker S."/>
            <person name="Barry K."/>
            <person name="Bills G."/>
            <person name="Bluhm B."/>
            <person name="Cannon C."/>
            <person name="Castanera R."/>
            <person name="Culley D."/>
            <person name="Daum C."/>
            <person name="Ezra D."/>
            <person name="Gonzalez J."/>
            <person name="Henrissat B."/>
            <person name="Kuo A."/>
            <person name="Liang C."/>
            <person name="Lipzen A."/>
            <person name="Lutzoni F."/>
            <person name="Magnuson J."/>
            <person name="Mondo S."/>
            <person name="Nolan M."/>
            <person name="Ohm R."/>
            <person name="Pangilinan J."/>
            <person name="Park H.-J."/>
            <person name="Ramirez L."/>
            <person name="Alfaro M."/>
            <person name="Sun H."/>
            <person name="Tritt A."/>
            <person name="Yoshinaga Y."/>
            <person name="Zwiers L.-H."/>
            <person name="Turgeon B."/>
            <person name="Goodwin S."/>
            <person name="Spatafora J."/>
            <person name="Crous P."/>
            <person name="Grigoriev I."/>
        </authorList>
    </citation>
    <scope>NUCLEOTIDE SEQUENCE</scope>
    <source>
        <strain evidence="2">SCOH1-5</strain>
    </source>
</reference>
<dbReference type="PROSITE" id="PS51257">
    <property type="entry name" value="PROKAR_LIPOPROTEIN"/>
    <property type="match status" value="1"/>
</dbReference>
<evidence type="ECO:0000313" key="3">
    <source>
        <dbReference type="Proteomes" id="UP000799539"/>
    </source>
</evidence>
<sequence>MHLLWKATRQATGPAFSTSSTACGEALTKARFTQEERSMKTWNRISTQSSSKTSSTASSAMAEDDVLIYTGTGSDPNMLANWKNPKPRDLKQTCGFEERNEWVASCHSTTAAMSCQALGYCQARKYGGKI</sequence>
<dbReference type="OrthoDB" id="10424351at2759"/>
<dbReference type="EMBL" id="ML992668">
    <property type="protein sequence ID" value="KAF2214343.1"/>
    <property type="molecule type" value="Genomic_DNA"/>
</dbReference>
<proteinExistence type="predicted"/>